<protein>
    <submittedName>
        <fullName evidence="2">Uncharacterized protein</fullName>
    </submittedName>
</protein>
<organism evidence="2 3">
    <name type="scientific">Drechmeria coniospora</name>
    <name type="common">Nematophagous fungus</name>
    <name type="synonym">Meria coniospora</name>
    <dbReference type="NCBI Taxonomy" id="98403"/>
    <lineage>
        <taxon>Eukaryota</taxon>
        <taxon>Fungi</taxon>
        <taxon>Dikarya</taxon>
        <taxon>Ascomycota</taxon>
        <taxon>Pezizomycotina</taxon>
        <taxon>Sordariomycetes</taxon>
        <taxon>Hypocreomycetidae</taxon>
        <taxon>Hypocreales</taxon>
        <taxon>Ophiocordycipitaceae</taxon>
        <taxon>Drechmeria</taxon>
    </lineage>
</organism>
<gene>
    <name evidence="2" type="ORF">DCS_06752</name>
</gene>
<keyword evidence="3" id="KW-1185">Reference proteome</keyword>
<proteinExistence type="predicted"/>
<dbReference type="EMBL" id="LAYC01000003">
    <property type="protein sequence ID" value="KYK54792.1"/>
    <property type="molecule type" value="Genomic_DNA"/>
</dbReference>
<dbReference type="RefSeq" id="XP_040654144.1">
    <property type="nucleotide sequence ID" value="XM_040804040.1"/>
</dbReference>
<comment type="caution">
    <text evidence="2">The sequence shown here is derived from an EMBL/GenBank/DDBJ whole genome shotgun (WGS) entry which is preliminary data.</text>
</comment>
<dbReference type="Proteomes" id="UP000076580">
    <property type="component" value="Chromosome 03"/>
</dbReference>
<evidence type="ECO:0000313" key="2">
    <source>
        <dbReference type="EMBL" id="KYK54792.1"/>
    </source>
</evidence>
<evidence type="ECO:0000256" key="1">
    <source>
        <dbReference type="SAM" id="MobiDB-lite"/>
    </source>
</evidence>
<dbReference type="InParanoid" id="A0A151GCF2"/>
<dbReference type="AlphaFoldDB" id="A0A151GCF2"/>
<accession>A0A151GCF2</accession>
<reference evidence="2 3" key="1">
    <citation type="journal article" date="2016" name="Sci. Rep.">
        <title>Insights into Adaptations to a Near-Obligate Nematode Endoparasitic Lifestyle from the Finished Genome of Drechmeria coniospora.</title>
        <authorList>
            <person name="Zhang L."/>
            <person name="Zhou Z."/>
            <person name="Guo Q."/>
            <person name="Fokkens L."/>
            <person name="Miskei M."/>
            <person name="Pocsi I."/>
            <person name="Zhang W."/>
            <person name="Chen M."/>
            <person name="Wang L."/>
            <person name="Sun Y."/>
            <person name="Donzelli B.G."/>
            <person name="Gibson D.M."/>
            <person name="Nelson D.R."/>
            <person name="Luo J.G."/>
            <person name="Rep M."/>
            <person name="Liu H."/>
            <person name="Yang S."/>
            <person name="Wang J."/>
            <person name="Krasnoff S.B."/>
            <person name="Xu Y."/>
            <person name="Molnar I."/>
            <person name="Lin M."/>
        </authorList>
    </citation>
    <scope>NUCLEOTIDE SEQUENCE [LARGE SCALE GENOMIC DNA]</scope>
    <source>
        <strain evidence="2 3">ARSEF 6962</strain>
    </source>
</reference>
<evidence type="ECO:0000313" key="3">
    <source>
        <dbReference type="Proteomes" id="UP000076580"/>
    </source>
</evidence>
<feature type="region of interest" description="Disordered" evidence="1">
    <location>
        <begin position="54"/>
        <end position="76"/>
    </location>
</feature>
<sequence>MEETTRTVKDNDAGCCPPTWAHGRKEASGWACSFRREDEEQYDRSDQYILMTSLSMPSDRSTSRDMVLAEDGEGAD</sequence>
<name>A0A151GCF2_DRECN</name>
<dbReference type="GeneID" id="63719395"/>